<accession>L0RBV8</accession>
<keyword evidence="1" id="KW-0472">Membrane</keyword>
<sequence>MAISIIDRHVWPSGGSVGGLPLVIILLLCILNVPYIACSVLPGRREKTLLLFVGRLRLR</sequence>
<dbReference type="AlphaFoldDB" id="L0RBV8"/>
<dbReference type="EMBL" id="FO203522">
    <property type="protein sequence ID" value="CCO24239.1"/>
    <property type="molecule type" value="Genomic_DNA"/>
</dbReference>
<evidence type="ECO:0000313" key="2">
    <source>
        <dbReference type="EMBL" id="CCO24239.1"/>
    </source>
</evidence>
<keyword evidence="3" id="KW-1185">Reference proteome</keyword>
<dbReference type="KEGG" id="dhy:DESAM_21966"/>
<evidence type="ECO:0000256" key="1">
    <source>
        <dbReference type="SAM" id="Phobius"/>
    </source>
</evidence>
<reference evidence="2 3" key="1">
    <citation type="submission" date="2012-10" db="EMBL/GenBank/DDBJ databases">
        <authorList>
            <person name="Genoscope - CEA"/>
        </authorList>
    </citation>
    <scope>NUCLEOTIDE SEQUENCE [LARGE SCALE GENOMIC DNA]</scope>
    <source>
        <strain evidence="3">AM13 / DSM 14728</strain>
    </source>
</reference>
<organism evidence="2 3">
    <name type="scientific">Maridesulfovibrio hydrothermalis AM13 = DSM 14728</name>
    <dbReference type="NCBI Taxonomy" id="1121451"/>
    <lineage>
        <taxon>Bacteria</taxon>
        <taxon>Pseudomonadati</taxon>
        <taxon>Thermodesulfobacteriota</taxon>
        <taxon>Desulfovibrionia</taxon>
        <taxon>Desulfovibrionales</taxon>
        <taxon>Desulfovibrionaceae</taxon>
        <taxon>Maridesulfovibrio</taxon>
    </lineage>
</organism>
<dbReference type="HOGENOM" id="CLU_2952890_0_0_7"/>
<dbReference type="Proteomes" id="UP000010808">
    <property type="component" value="Chromosome"/>
</dbReference>
<gene>
    <name evidence="2" type="ORF">DESAM_21966</name>
</gene>
<name>L0RBV8_9BACT</name>
<feature type="transmembrane region" description="Helical" evidence="1">
    <location>
        <begin position="20"/>
        <end position="41"/>
    </location>
</feature>
<protein>
    <submittedName>
        <fullName evidence="2">Uncharacterized protein</fullName>
    </submittedName>
</protein>
<proteinExistence type="predicted"/>
<evidence type="ECO:0000313" key="3">
    <source>
        <dbReference type="Proteomes" id="UP000010808"/>
    </source>
</evidence>
<keyword evidence="1" id="KW-0812">Transmembrane</keyword>
<keyword evidence="1" id="KW-1133">Transmembrane helix</keyword>